<dbReference type="PANTHER" id="PTHR43404:SF1">
    <property type="entry name" value="MNN4P"/>
    <property type="match status" value="1"/>
</dbReference>
<dbReference type="AlphaFoldDB" id="A0AAV2TTU4"/>
<dbReference type="EMBL" id="CAXLJL010000489">
    <property type="protein sequence ID" value="CAL5138313.1"/>
    <property type="molecule type" value="Genomic_DNA"/>
</dbReference>
<dbReference type="Proteomes" id="UP001497525">
    <property type="component" value="Unassembled WGS sequence"/>
</dbReference>
<sequence>MTTGDMAQNLKQRENPMTDTFETAFGLLNGEDLPCLFDEDAADQQTENLSLLSFDMWGYCSVRNFKRVVRQNRCLKPLRVHLLKLVLDFCRMAEVEPFVYGGTALAVYREHGNMIKHDHDIDLGVLEYDKSHVGVFTRLLQTCIAHGVPFSGVSCNEELIVASSSDIRVQFASGITGHKWLRLNSDPKNPISEEAYSGADCKRAKFFFTESGLQKVCELNHKKSATIQAILGDPSLVHVDLFTLSPHPDCASSHLRVNWNIPGAYDNVKKPFPISCFLPPKPCVFEGISLLAPANLEEYLTIDYGYLGRDAVYDSKKQVYVMMTEECKHNLFRGRKKLDGYKDHHKEKGPT</sequence>
<name>A0AAV2TTU4_CALDB</name>
<protein>
    <submittedName>
        <fullName evidence="1">Uncharacterized protein</fullName>
    </submittedName>
</protein>
<proteinExistence type="predicted"/>
<evidence type="ECO:0000313" key="2">
    <source>
        <dbReference type="Proteomes" id="UP001497525"/>
    </source>
</evidence>
<dbReference type="PANTHER" id="PTHR43404">
    <property type="entry name" value="LIPOPOLYSACCHARIDE CHOLINEPHOSPHOTRANSFERASE LICD"/>
    <property type="match status" value="1"/>
</dbReference>
<dbReference type="InterPro" id="IPR052942">
    <property type="entry name" value="LPS_cholinephosphotransferase"/>
</dbReference>
<organism evidence="1 2">
    <name type="scientific">Calicophoron daubneyi</name>
    <name type="common">Rumen fluke</name>
    <name type="synonym">Paramphistomum daubneyi</name>
    <dbReference type="NCBI Taxonomy" id="300641"/>
    <lineage>
        <taxon>Eukaryota</taxon>
        <taxon>Metazoa</taxon>
        <taxon>Spiralia</taxon>
        <taxon>Lophotrochozoa</taxon>
        <taxon>Platyhelminthes</taxon>
        <taxon>Trematoda</taxon>
        <taxon>Digenea</taxon>
        <taxon>Plagiorchiida</taxon>
        <taxon>Pronocephalata</taxon>
        <taxon>Paramphistomoidea</taxon>
        <taxon>Paramphistomidae</taxon>
        <taxon>Calicophoron</taxon>
    </lineage>
</organism>
<gene>
    <name evidence="1" type="ORF">CDAUBV1_LOCUS12910</name>
</gene>
<reference evidence="1" key="1">
    <citation type="submission" date="2024-06" db="EMBL/GenBank/DDBJ databases">
        <authorList>
            <person name="Liu X."/>
            <person name="Lenzi L."/>
            <person name="Haldenby T S."/>
            <person name="Uol C."/>
        </authorList>
    </citation>
    <scope>NUCLEOTIDE SEQUENCE</scope>
</reference>
<accession>A0AAV2TTU4</accession>
<comment type="caution">
    <text evidence="1">The sequence shown here is derived from an EMBL/GenBank/DDBJ whole genome shotgun (WGS) entry which is preliminary data.</text>
</comment>
<evidence type="ECO:0000313" key="1">
    <source>
        <dbReference type="EMBL" id="CAL5138313.1"/>
    </source>
</evidence>